<evidence type="ECO:0000256" key="1">
    <source>
        <dbReference type="SAM" id="Coils"/>
    </source>
</evidence>
<sequence>MGLFKAPEGVTSVSVAGVELEVKDGFVETDENIWPFVEPLGFTVGKPDDLVALREAAAKAAEAAEAAAKEAAENEKLAKAKAEEEAKA</sequence>
<proteinExistence type="predicted"/>
<evidence type="ECO:0000313" key="3">
    <source>
        <dbReference type="Proteomes" id="UP001208534"/>
    </source>
</evidence>
<feature type="coiled-coil region" evidence="1">
    <location>
        <begin position="50"/>
        <end position="87"/>
    </location>
</feature>
<accession>A0AAW5RCQ6</accession>
<dbReference type="Proteomes" id="UP001208534">
    <property type="component" value="Unassembled WGS sequence"/>
</dbReference>
<dbReference type="EMBL" id="JAHPRE010000102">
    <property type="protein sequence ID" value="MCU4398522.1"/>
    <property type="molecule type" value="Genomic_DNA"/>
</dbReference>
<gene>
    <name evidence="2" type="ORF">KTH64_16610</name>
</gene>
<comment type="caution">
    <text evidence="2">The sequence shown here is derived from an EMBL/GenBank/DDBJ whole genome shotgun (WGS) entry which is preliminary data.</text>
</comment>
<name>A0AAW5RCQ6_ACIJU</name>
<organism evidence="2 3">
    <name type="scientific">Acinetobacter junii</name>
    <dbReference type="NCBI Taxonomy" id="40215"/>
    <lineage>
        <taxon>Bacteria</taxon>
        <taxon>Pseudomonadati</taxon>
        <taxon>Pseudomonadota</taxon>
        <taxon>Gammaproteobacteria</taxon>
        <taxon>Moraxellales</taxon>
        <taxon>Moraxellaceae</taxon>
        <taxon>Acinetobacter</taxon>
    </lineage>
</organism>
<protein>
    <recommendedName>
        <fullName evidence="4">Phage-like protein</fullName>
    </recommendedName>
</protein>
<dbReference type="AlphaFoldDB" id="A0AAW5RCQ6"/>
<reference evidence="2" key="1">
    <citation type="submission" date="2021-06" db="EMBL/GenBank/DDBJ databases">
        <title>Propagation of a rapidly emergent carbapenem-resistant Acinetobacter baumannii lineage by various extra-hospital transmission networks.</title>
        <authorList>
            <person name="Calix J."/>
        </authorList>
    </citation>
    <scope>NUCLEOTIDE SEQUENCE</scope>
    <source>
        <strain evidence="2">WU_MDCI_Aw63</strain>
    </source>
</reference>
<dbReference type="RefSeq" id="WP_262579617.1">
    <property type="nucleotide sequence ID" value="NZ_JAHPRE010000102.1"/>
</dbReference>
<evidence type="ECO:0000313" key="2">
    <source>
        <dbReference type="EMBL" id="MCU4398522.1"/>
    </source>
</evidence>
<keyword evidence="1" id="KW-0175">Coiled coil</keyword>
<feature type="non-terminal residue" evidence="2">
    <location>
        <position position="88"/>
    </location>
</feature>
<evidence type="ECO:0008006" key="4">
    <source>
        <dbReference type="Google" id="ProtNLM"/>
    </source>
</evidence>